<feature type="transmembrane region" description="Helical" evidence="1">
    <location>
        <begin position="197"/>
        <end position="216"/>
    </location>
</feature>
<feature type="transmembrane region" description="Helical" evidence="1">
    <location>
        <begin position="20"/>
        <end position="43"/>
    </location>
</feature>
<dbReference type="InterPro" id="IPR011701">
    <property type="entry name" value="MFS"/>
</dbReference>
<dbReference type="Pfam" id="PF07690">
    <property type="entry name" value="MFS_1"/>
    <property type="match status" value="1"/>
</dbReference>
<reference evidence="2 3" key="1">
    <citation type="submission" date="2019-10" db="EMBL/GenBank/DDBJ databases">
        <title>Georgenia wutianyii sp. nov. and Georgenia yuyongxinii sp. nov. isolated from plateau pika (Ochotona curzoniae) in the Qinghai-Tibet plateau of China.</title>
        <authorList>
            <person name="Tian Z."/>
        </authorList>
    </citation>
    <scope>NUCLEOTIDE SEQUENCE [LARGE SCALE GENOMIC DNA]</scope>
    <source>
        <strain evidence="2 3">JCM 19765</strain>
    </source>
</reference>
<comment type="caution">
    <text evidence="2">The sequence shown here is derived from an EMBL/GenBank/DDBJ whole genome shotgun (WGS) entry which is preliminary data.</text>
</comment>
<dbReference type="Proteomes" id="UP000437709">
    <property type="component" value="Unassembled WGS sequence"/>
</dbReference>
<name>A0A6N7EKT3_9MICO</name>
<feature type="transmembrane region" description="Helical" evidence="1">
    <location>
        <begin position="222"/>
        <end position="246"/>
    </location>
</feature>
<keyword evidence="1" id="KW-0472">Membrane</keyword>
<proteinExistence type="predicted"/>
<dbReference type="Gene3D" id="1.20.1250.20">
    <property type="entry name" value="MFS general substrate transporter like domains"/>
    <property type="match status" value="1"/>
</dbReference>
<dbReference type="SUPFAM" id="SSF103473">
    <property type="entry name" value="MFS general substrate transporter"/>
    <property type="match status" value="1"/>
</dbReference>
<organism evidence="2 3">
    <name type="scientific">Georgenia subflava</name>
    <dbReference type="NCBI Taxonomy" id="1622177"/>
    <lineage>
        <taxon>Bacteria</taxon>
        <taxon>Bacillati</taxon>
        <taxon>Actinomycetota</taxon>
        <taxon>Actinomycetes</taxon>
        <taxon>Micrococcales</taxon>
        <taxon>Bogoriellaceae</taxon>
        <taxon>Georgenia</taxon>
    </lineage>
</organism>
<gene>
    <name evidence="2" type="ORF">GB881_02255</name>
</gene>
<dbReference type="InterPro" id="IPR036259">
    <property type="entry name" value="MFS_trans_sf"/>
</dbReference>
<dbReference type="GO" id="GO:0022857">
    <property type="term" value="F:transmembrane transporter activity"/>
    <property type="evidence" value="ECO:0007669"/>
    <property type="project" value="InterPro"/>
</dbReference>
<evidence type="ECO:0000256" key="1">
    <source>
        <dbReference type="SAM" id="Phobius"/>
    </source>
</evidence>
<sequence>MPLYPLYALLFAETGLSAAQISMLFAIWSAVSVLAEVPTGILADRFSRRWAVVASSVLQAAGFALWIAAPGFAAFAAGFVLWAVGGALSSGAFEALLYDALAAAGAERHFPRLLGRVGAMGLLAQVPTALAATALFAVGGFTLAGWVSVGCCLVAAVLATRLRDVRPVEADAAAPPAEEPTVRAGARVIAGRPELRGLALALALLWAVDGLEEYFGLLAADWGAATAAIPLTLLAVPLAGAAGSALGGRAARLSTRTLAVVLGGAALLLAGAAVLARPGGMALVAAFYFGYQLVQVVMSARLQQHVPSVMRATVTSVAGAGSEVATLGLYAAWAFGGLPVVTAGILALALLLPLLVRRKMPRRT</sequence>
<accession>A0A6N7EKT3</accession>
<keyword evidence="1" id="KW-0812">Transmembrane</keyword>
<evidence type="ECO:0000313" key="3">
    <source>
        <dbReference type="Proteomes" id="UP000437709"/>
    </source>
</evidence>
<dbReference type="AlphaFoldDB" id="A0A6N7EKT3"/>
<feature type="transmembrane region" description="Helical" evidence="1">
    <location>
        <begin position="143"/>
        <end position="160"/>
    </location>
</feature>
<keyword evidence="1" id="KW-1133">Transmembrane helix</keyword>
<evidence type="ECO:0000313" key="2">
    <source>
        <dbReference type="EMBL" id="MPV35884.1"/>
    </source>
</evidence>
<dbReference type="InterPro" id="IPR053160">
    <property type="entry name" value="MFS_DHA3_Transporter"/>
</dbReference>
<keyword evidence="3" id="KW-1185">Reference proteome</keyword>
<dbReference type="PANTHER" id="PTHR23530">
    <property type="entry name" value="TRANSPORT PROTEIN-RELATED"/>
    <property type="match status" value="1"/>
</dbReference>
<feature type="transmembrane region" description="Helical" evidence="1">
    <location>
        <begin position="258"/>
        <end position="276"/>
    </location>
</feature>
<dbReference type="EMBL" id="WHPC01000004">
    <property type="protein sequence ID" value="MPV35884.1"/>
    <property type="molecule type" value="Genomic_DNA"/>
</dbReference>
<dbReference type="PANTHER" id="PTHR23530:SF1">
    <property type="entry name" value="PERMEASE, MAJOR FACILITATOR SUPERFAMILY-RELATED"/>
    <property type="match status" value="1"/>
</dbReference>
<feature type="transmembrane region" description="Helical" evidence="1">
    <location>
        <begin position="338"/>
        <end position="356"/>
    </location>
</feature>
<protein>
    <submittedName>
        <fullName evidence="2">MFS transporter</fullName>
    </submittedName>
</protein>